<evidence type="ECO:0000313" key="3">
    <source>
        <dbReference type="Proteomes" id="UP000006461"/>
    </source>
</evidence>
<name>I4EUV9_MODI5</name>
<reference evidence="2 3" key="1">
    <citation type="journal article" date="2012" name="J. Bacteriol.">
        <title>Genome Sequence of Radiation-Resistant Modestobacter marinus Strain BC501, a Representative Actinobacterium That Thrives on Calcareous Stone Surfaces.</title>
        <authorList>
            <person name="Normand P."/>
            <person name="Gury J."/>
            <person name="Pujic P."/>
            <person name="Chouaia B."/>
            <person name="Crotti E."/>
            <person name="Brusetti L."/>
            <person name="Daffonchio D."/>
            <person name="Vacherie B."/>
            <person name="Barbe V."/>
            <person name="Medigue C."/>
            <person name="Calteau A."/>
            <person name="Ghodhbane-Gtari F."/>
            <person name="Essoussi I."/>
            <person name="Nouioui I."/>
            <person name="Abbassi-Ghozzi I."/>
            <person name="Gtari M."/>
        </authorList>
    </citation>
    <scope>NUCLEOTIDE SEQUENCE [LARGE SCALE GENOMIC DNA]</scope>
    <source>
        <strain evidence="3">BC 501</strain>
    </source>
</reference>
<protein>
    <submittedName>
        <fullName evidence="2">Uncharacterized protein</fullName>
    </submittedName>
</protein>
<feature type="compositionally biased region" description="Basic and acidic residues" evidence="1">
    <location>
        <begin position="73"/>
        <end position="84"/>
    </location>
</feature>
<organism evidence="2 3">
    <name type="scientific">Modestobacter italicus (strain DSM 44449 / CECT 9708 / BC 501)</name>
    <dbReference type="NCBI Taxonomy" id="2732864"/>
    <lineage>
        <taxon>Bacteria</taxon>
        <taxon>Bacillati</taxon>
        <taxon>Actinomycetota</taxon>
        <taxon>Actinomycetes</taxon>
        <taxon>Geodermatophilales</taxon>
        <taxon>Geodermatophilaceae</taxon>
        <taxon>Modestobacter</taxon>
    </lineage>
</organism>
<gene>
    <name evidence="2" type="ordered locus">MODMU_1733</name>
</gene>
<dbReference type="HOGENOM" id="CLU_2523881_0_0_11"/>
<proteinExistence type="predicted"/>
<dbReference type="AlphaFoldDB" id="I4EUV9"/>
<dbReference type="Proteomes" id="UP000006461">
    <property type="component" value="Chromosome"/>
</dbReference>
<keyword evidence="3" id="KW-1185">Reference proteome</keyword>
<feature type="compositionally biased region" description="Pro residues" evidence="1">
    <location>
        <begin position="46"/>
        <end position="64"/>
    </location>
</feature>
<evidence type="ECO:0000313" key="2">
    <source>
        <dbReference type="EMBL" id="CCH87172.1"/>
    </source>
</evidence>
<sequence length="84" mass="8270">MTGTASSRCPGRDGSAPTRGAGPGSARGVLPATGCTGEPVAGRTPLRPPGTLPRVPGPLEPIGPPTGSSGNRARLDRWQDVGSG</sequence>
<evidence type="ECO:0000256" key="1">
    <source>
        <dbReference type="SAM" id="MobiDB-lite"/>
    </source>
</evidence>
<dbReference type="KEGG" id="mmar:MODMU_1733"/>
<accession>I4EUV9</accession>
<dbReference type="EMBL" id="FO203431">
    <property type="protein sequence ID" value="CCH87172.1"/>
    <property type="molecule type" value="Genomic_DNA"/>
</dbReference>
<feature type="region of interest" description="Disordered" evidence="1">
    <location>
        <begin position="1"/>
        <end position="84"/>
    </location>
</feature>